<organism evidence="2 3">
    <name type="scientific">Linnemannia elongata AG-77</name>
    <dbReference type="NCBI Taxonomy" id="1314771"/>
    <lineage>
        <taxon>Eukaryota</taxon>
        <taxon>Fungi</taxon>
        <taxon>Fungi incertae sedis</taxon>
        <taxon>Mucoromycota</taxon>
        <taxon>Mortierellomycotina</taxon>
        <taxon>Mortierellomycetes</taxon>
        <taxon>Mortierellales</taxon>
        <taxon>Mortierellaceae</taxon>
        <taxon>Linnemannia</taxon>
    </lineage>
</organism>
<evidence type="ECO:0000313" key="3">
    <source>
        <dbReference type="Proteomes" id="UP000078512"/>
    </source>
</evidence>
<dbReference type="EMBL" id="KV442168">
    <property type="protein sequence ID" value="OAQ22411.1"/>
    <property type="molecule type" value="Genomic_DNA"/>
</dbReference>
<dbReference type="Gene3D" id="1.10.340.70">
    <property type="match status" value="1"/>
</dbReference>
<dbReference type="AlphaFoldDB" id="A0A197JD35"/>
<accession>A0A197JD35</accession>
<reference evidence="2 3" key="1">
    <citation type="submission" date="2016-05" db="EMBL/GenBank/DDBJ databases">
        <title>Genome sequencing reveals origins of a unique bacterial endosymbiosis in the earliest lineages of terrestrial Fungi.</title>
        <authorList>
            <consortium name="DOE Joint Genome Institute"/>
            <person name="Uehling J."/>
            <person name="Gryganskyi A."/>
            <person name="Hameed K."/>
            <person name="Tschaplinski T."/>
            <person name="Misztal P."/>
            <person name="Wu S."/>
            <person name="Desiro A."/>
            <person name="Vande Pol N."/>
            <person name="Du Z.-Y."/>
            <person name="Zienkiewicz A."/>
            <person name="Zienkiewicz K."/>
            <person name="Morin E."/>
            <person name="Tisserant E."/>
            <person name="Splivallo R."/>
            <person name="Hainaut M."/>
            <person name="Henrissat B."/>
            <person name="Ohm R."/>
            <person name="Kuo A."/>
            <person name="Yan J."/>
            <person name="Lipzen A."/>
            <person name="Nolan M."/>
            <person name="Labutti K."/>
            <person name="Barry K."/>
            <person name="Goldstein A."/>
            <person name="Labbe J."/>
            <person name="Schadt C."/>
            <person name="Tuskan G."/>
            <person name="Grigoriev I."/>
            <person name="Martin F."/>
            <person name="Vilgalys R."/>
            <person name="Bonito G."/>
        </authorList>
    </citation>
    <scope>NUCLEOTIDE SEQUENCE [LARGE SCALE GENOMIC DNA]</scope>
    <source>
        <strain evidence="2 3">AG-77</strain>
    </source>
</reference>
<name>A0A197JD35_9FUNG</name>
<dbReference type="InterPro" id="IPR041588">
    <property type="entry name" value="Integrase_H2C2"/>
</dbReference>
<proteinExistence type="predicted"/>
<keyword evidence="3" id="KW-1185">Reference proteome</keyword>
<feature type="domain" description="Integrase zinc-binding" evidence="1">
    <location>
        <begin position="144"/>
        <end position="199"/>
    </location>
</feature>
<sequence length="219" mass="25311">MYVKLRVKPGCVINGKSRNFHYHALSDEVNNTIRNWYETGVIMDAPSRNPYNNSLTVSTKLLPDGSQNVPDVINETAGHNQKSFSNQMLAEWKDTFLWFKINIVYRLGILNIIPDTLSRAFPEGILKDDHHKSMILNDTEYLVPPPEKREELLTEVYSFGHYGHHAMIQELNEHGIKWNNMQKDCWEYAKSCNTCQRVNIAKRDITLCELVMQPCLVSV</sequence>
<evidence type="ECO:0000313" key="2">
    <source>
        <dbReference type="EMBL" id="OAQ22411.1"/>
    </source>
</evidence>
<dbReference type="OrthoDB" id="2376471at2759"/>
<dbReference type="STRING" id="1314771.A0A197JD35"/>
<protein>
    <recommendedName>
        <fullName evidence="1">Integrase zinc-binding domain-containing protein</fullName>
    </recommendedName>
</protein>
<dbReference type="Pfam" id="PF17921">
    <property type="entry name" value="Integrase_H2C2"/>
    <property type="match status" value="1"/>
</dbReference>
<evidence type="ECO:0000259" key="1">
    <source>
        <dbReference type="Pfam" id="PF17921"/>
    </source>
</evidence>
<dbReference type="Proteomes" id="UP000078512">
    <property type="component" value="Unassembled WGS sequence"/>
</dbReference>
<gene>
    <name evidence="2" type="ORF">K457DRAFT_131299</name>
</gene>